<evidence type="ECO:0000313" key="7">
    <source>
        <dbReference type="Proteomes" id="UP000675881"/>
    </source>
</evidence>
<dbReference type="PANTHER" id="PTHR31200:SF1">
    <property type="entry name" value="INO80 COMPLEX SUBUNIT C"/>
    <property type="match status" value="1"/>
</dbReference>
<dbReference type="AlphaFoldDB" id="A0A7R8HCR3"/>
<evidence type="ECO:0000313" key="6">
    <source>
        <dbReference type="EMBL" id="CAF3006971.1"/>
    </source>
</evidence>
<keyword evidence="3" id="KW-0804">Transcription</keyword>
<gene>
    <name evidence="6" type="ORF">LSAA_12899</name>
</gene>
<dbReference type="InterPro" id="IPR013272">
    <property type="entry name" value="Vps72/YL1_C"/>
</dbReference>
<dbReference type="GO" id="GO:0031011">
    <property type="term" value="C:Ino80 complex"/>
    <property type="evidence" value="ECO:0007669"/>
    <property type="project" value="InterPro"/>
</dbReference>
<evidence type="ECO:0000256" key="2">
    <source>
        <dbReference type="ARBA" id="ARBA00023015"/>
    </source>
</evidence>
<comment type="subcellular location">
    <subcellularLocation>
        <location evidence="1">Nucleus</location>
    </subcellularLocation>
</comment>
<dbReference type="EMBL" id="HG994586">
    <property type="protein sequence ID" value="CAF3006971.1"/>
    <property type="molecule type" value="Genomic_DNA"/>
</dbReference>
<organism evidence="6 7">
    <name type="scientific">Lepeophtheirus salmonis</name>
    <name type="common">Salmon louse</name>
    <name type="synonym">Caligus salmonis</name>
    <dbReference type="NCBI Taxonomy" id="72036"/>
    <lineage>
        <taxon>Eukaryota</taxon>
        <taxon>Metazoa</taxon>
        <taxon>Ecdysozoa</taxon>
        <taxon>Arthropoda</taxon>
        <taxon>Crustacea</taxon>
        <taxon>Multicrustacea</taxon>
        <taxon>Hexanauplia</taxon>
        <taxon>Copepoda</taxon>
        <taxon>Siphonostomatoida</taxon>
        <taxon>Caligidae</taxon>
        <taxon>Lepeophtheirus</taxon>
    </lineage>
</organism>
<dbReference type="OrthoDB" id="49520at2759"/>
<accession>A0A7R8HCR3</accession>
<feature type="domain" description="Vps72/YL1 C-terminal" evidence="5">
    <location>
        <begin position="68"/>
        <end position="97"/>
    </location>
</feature>
<dbReference type="SMART" id="SM00993">
    <property type="entry name" value="YL1_C"/>
    <property type="match status" value="1"/>
</dbReference>
<keyword evidence="4" id="KW-0539">Nucleus</keyword>
<dbReference type="InterPro" id="IPR029525">
    <property type="entry name" value="INO80C/Ies6"/>
</dbReference>
<reference evidence="6" key="1">
    <citation type="submission" date="2021-02" db="EMBL/GenBank/DDBJ databases">
        <authorList>
            <person name="Bekaert M."/>
        </authorList>
    </citation>
    <scope>NUCLEOTIDE SEQUENCE</scope>
    <source>
        <strain evidence="6">IoA-00</strain>
    </source>
</reference>
<name>A0A7R8HCR3_LEPSM</name>
<evidence type="ECO:0000256" key="3">
    <source>
        <dbReference type="ARBA" id="ARBA00023163"/>
    </source>
</evidence>
<proteinExistence type="predicted"/>
<dbReference type="PANTHER" id="PTHR31200">
    <property type="entry name" value="INO80 COMPLEX SUBUNIT C"/>
    <property type="match status" value="1"/>
</dbReference>
<keyword evidence="7" id="KW-1185">Reference proteome</keyword>
<dbReference type="Proteomes" id="UP000675881">
    <property type="component" value="Chromosome 7"/>
</dbReference>
<sequence length="119" mass="13582">MGSSKDIITKLNVFKSSSFDNYAGRNGKKRQWKTLKQIISSESVMKWPDDVQTYWSIDAPVSFKPAKKYSDISGMEAAYTDPQTKMNFAYVDEFKIIRKLPSDIIAGYLALRKANTQLQ</sequence>
<evidence type="ECO:0000256" key="1">
    <source>
        <dbReference type="ARBA" id="ARBA00004123"/>
    </source>
</evidence>
<evidence type="ECO:0000259" key="5">
    <source>
        <dbReference type="SMART" id="SM00993"/>
    </source>
</evidence>
<dbReference type="Pfam" id="PF08265">
    <property type="entry name" value="YL1_C"/>
    <property type="match status" value="1"/>
</dbReference>
<dbReference type="GO" id="GO:0006338">
    <property type="term" value="P:chromatin remodeling"/>
    <property type="evidence" value="ECO:0007669"/>
    <property type="project" value="InterPro"/>
</dbReference>
<keyword evidence="2" id="KW-0805">Transcription regulation</keyword>
<protein>
    <submittedName>
        <fullName evidence="6">INO80C</fullName>
    </submittedName>
</protein>
<evidence type="ECO:0000256" key="4">
    <source>
        <dbReference type="ARBA" id="ARBA00023242"/>
    </source>
</evidence>